<protein>
    <recommendedName>
        <fullName evidence="8">Amine oxidase domain-containing protein</fullName>
    </recommendedName>
</protein>
<proteinExistence type="inferred from homology"/>
<dbReference type="SUPFAM" id="SSF51905">
    <property type="entry name" value="FAD/NAD(P)-binding domain"/>
    <property type="match status" value="1"/>
</dbReference>
<dbReference type="OrthoDB" id="2219495at2759"/>
<dbReference type="Gene3D" id="3.90.660.10">
    <property type="match status" value="1"/>
</dbReference>
<evidence type="ECO:0000256" key="1">
    <source>
        <dbReference type="ARBA" id="ARBA00001974"/>
    </source>
</evidence>
<evidence type="ECO:0000256" key="5">
    <source>
        <dbReference type="ARBA" id="ARBA00022630"/>
    </source>
</evidence>
<name>A0A267H7P4_9PLAT</name>
<evidence type="ECO:0000256" key="2">
    <source>
        <dbReference type="ARBA" id="ARBA00004496"/>
    </source>
</evidence>
<evidence type="ECO:0000313" key="10">
    <source>
        <dbReference type="Proteomes" id="UP000215902"/>
    </source>
</evidence>
<keyword evidence="4" id="KW-0963">Cytoplasm</keyword>
<evidence type="ECO:0000256" key="3">
    <source>
        <dbReference type="ARBA" id="ARBA00005995"/>
    </source>
</evidence>
<dbReference type="InterPro" id="IPR050281">
    <property type="entry name" value="Flavin_monoamine_oxidase"/>
</dbReference>
<evidence type="ECO:0000313" key="9">
    <source>
        <dbReference type="EMBL" id="PAA94321.1"/>
    </source>
</evidence>
<keyword evidence="6" id="KW-0274">FAD</keyword>
<comment type="similarity">
    <text evidence="3">Belongs to the flavin monoamine oxidase family.</text>
</comment>
<keyword evidence="10" id="KW-1185">Reference proteome</keyword>
<dbReference type="SUPFAM" id="SSF54373">
    <property type="entry name" value="FAD-linked reductases, C-terminal domain"/>
    <property type="match status" value="1"/>
</dbReference>
<keyword evidence="7" id="KW-0560">Oxidoreductase</keyword>
<gene>
    <name evidence="9" type="ORF">BOX15_Mlig006497g1</name>
</gene>
<dbReference type="InterPro" id="IPR036188">
    <property type="entry name" value="FAD/NAD-bd_sf"/>
</dbReference>
<evidence type="ECO:0000259" key="8">
    <source>
        <dbReference type="Pfam" id="PF01593"/>
    </source>
</evidence>
<feature type="domain" description="Amine oxidase" evidence="8">
    <location>
        <begin position="19"/>
        <end position="469"/>
    </location>
</feature>
<sequence length="486" mass="53079">MSVINSVNKKSIAIVGSGLSGLTAACLLHKLGFSVTVFEAAPDRIGGRIFSVWEGRTQLALGAMWLHGGSGNPLYHLVKRLGLLDPEVWQQRQDNLPDLCDQSSTYQYDWAQCTCVTDSGQPVDCSDIRQAEQTIRQHLADVYNLPPSVLKDTNSDRMGAYVESKLPMDAYSTIYGSALKTFALFYANVEGVHSLNDLSIVGGSDYTCPDGQCLVAGGMVGLIDALADRLPDNCVRLNSRVDRISLTPDGAASLLIDSQWHQFDHALVTVSLGVLQANQLIEPSLVTSERQSALKQMQLGVVDKIFVRFALPIELPNNCNHLWIIKQRLHRNWLDGLTGVSVVNKSRDTLILWLAGHYAKEMESQTAEQVEALLVSYLESALRCRLPRVTKLLRTSFGQDPHLRGSYSSYVPGCEPGAARRLASPIEFAGSAVGVGKPAICFAGEHTSEKHYATVQGAFLSGVREARRLAAYYKLAEAKSDLAAMI</sequence>
<comment type="subcellular location">
    <subcellularLocation>
        <location evidence="2">Cytoplasm</location>
    </subcellularLocation>
</comment>
<reference evidence="9 10" key="1">
    <citation type="submission" date="2017-06" db="EMBL/GenBank/DDBJ databases">
        <title>A platform for efficient transgenesis in Macrostomum lignano, a flatworm model organism for stem cell research.</title>
        <authorList>
            <person name="Berezikov E."/>
        </authorList>
    </citation>
    <scope>NUCLEOTIDE SEQUENCE [LARGE SCALE GENOMIC DNA]</scope>
    <source>
        <strain evidence="9">DV1</strain>
        <tissue evidence="9">Whole organism</tissue>
    </source>
</reference>
<dbReference type="GO" id="GO:0005737">
    <property type="term" value="C:cytoplasm"/>
    <property type="evidence" value="ECO:0007669"/>
    <property type="project" value="UniProtKB-SubCell"/>
</dbReference>
<dbReference type="STRING" id="282301.A0A267H7P4"/>
<keyword evidence="5" id="KW-0285">Flavoprotein</keyword>
<dbReference type="GO" id="GO:0046592">
    <property type="term" value="F:polyamine oxidase activity"/>
    <property type="evidence" value="ECO:0007669"/>
    <property type="project" value="TreeGrafter"/>
</dbReference>
<evidence type="ECO:0000256" key="7">
    <source>
        <dbReference type="ARBA" id="ARBA00023002"/>
    </source>
</evidence>
<comment type="caution">
    <text evidence="9">The sequence shown here is derived from an EMBL/GenBank/DDBJ whole genome shotgun (WGS) entry which is preliminary data.</text>
</comment>
<comment type="cofactor">
    <cofactor evidence="1">
        <name>FAD</name>
        <dbReference type="ChEBI" id="CHEBI:57692"/>
    </cofactor>
</comment>
<dbReference type="EMBL" id="NIVC01000012">
    <property type="protein sequence ID" value="PAA94321.1"/>
    <property type="molecule type" value="Genomic_DNA"/>
</dbReference>
<dbReference type="AlphaFoldDB" id="A0A267H7P4"/>
<accession>A0A267H7P4</accession>
<organism evidence="9 10">
    <name type="scientific">Macrostomum lignano</name>
    <dbReference type="NCBI Taxonomy" id="282301"/>
    <lineage>
        <taxon>Eukaryota</taxon>
        <taxon>Metazoa</taxon>
        <taxon>Spiralia</taxon>
        <taxon>Lophotrochozoa</taxon>
        <taxon>Platyhelminthes</taxon>
        <taxon>Rhabditophora</taxon>
        <taxon>Macrostomorpha</taxon>
        <taxon>Macrostomida</taxon>
        <taxon>Macrostomidae</taxon>
        <taxon>Macrostomum</taxon>
    </lineage>
</organism>
<dbReference type="PANTHER" id="PTHR10742:SF405">
    <property type="entry name" value="PEROXISOMAL N(1)-ACETYL-SPERMINE_SPERMIDINE OXIDASE"/>
    <property type="match status" value="1"/>
</dbReference>
<evidence type="ECO:0000256" key="6">
    <source>
        <dbReference type="ARBA" id="ARBA00022827"/>
    </source>
</evidence>
<dbReference type="Gene3D" id="3.50.50.60">
    <property type="entry name" value="FAD/NAD(P)-binding domain"/>
    <property type="match status" value="1"/>
</dbReference>
<dbReference type="Pfam" id="PF01593">
    <property type="entry name" value="Amino_oxidase"/>
    <property type="match status" value="1"/>
</dbReference>
<dbReference type="PANTHER" id="PTHR10742">
    <property type="entry name" value="FLAVIN MONOAMINE OXIDASE"/>
    <property type="match status" value="1"/>
</dbReference>
<dbReference type="InterPro" id="IPR002937">
    <property type="entry name" value="Amino_oxidase"/>
</dbReference>
<dbReference type="Proteomes" id="UP000215902">
    <property type="component" value="Unassembled WGS sequence"/>
</dbReference>
<evidence type="ECO:0000256" key="4">
    <source>
        <dbReference type="ARBA" id="ARBA00022490"/>
    </source>
</evidence>